<feature type="compositionally biased region" description="Polar residues" evidence="1">
    <location>
        <begin position="117"/>
        <end position="131"/>
    </location>
</feature>
<feature type="non-terminal residue" evidence="2">
    <location>
        <position position="189"/>
    </location>
</feature>
<feature type="compositionally biased region" description="Low complexity" evidence="1">
    <location>
        <begin position="29"/>
        <end position="46"/>
    </location>
</feature>
<protein>
    <submittedName>
        <fullName evidence="2">Uncharacterized protein</fullName>
    </submittedName>
</protein>
<proteinExistence type="predicted"/>
<sequence length="189" mass="20744">GGDILIKQELNNNDEDTSVTSTGTSMAVTSTSNSTPTSSTTTNLNNFDTSQYWACDKETIKLENSMLDDLNKYYWQSDEHDTNSVISTSHNNNNSNNNNSNNNSTKSLFNSNSNTNPNHHIQQQTNSNNTDGHIYTLTVLNGIDQSTWYRQPVPVSASTMLIKQEDISLASPVSPGIDNISNSSDIDSI</sequence>
<feature type="compositionally biased region" description="Low complexity" evidence="1">
    <location>
        <begin position="84"/>
        <end position="116"/>
    </location>
</feature>
<organism evidence="2">
    <name type="scientific">Cuerna arida</name>
    <dbReference type="NCBI Taxonomy" id="1464854"/>
    <lineage>
        <taxon>Eukaryota</taxon>
        <taxon>Metazoa</taxon>
        <taxon>Ecdysozoa</taxon>
        <taxon>Arthropoda</taxon>
        <taxon>Hexapoda</taxon>
        <taxon>Insecta</taxon>
        <taxon>Pterygota</taxon>
        <taxon>Neoptera</taxon>
        <taxon>Paraneoptera</taxon>
        <taxon>Hemiptera</taxon>
        <taxon>Auchenorrhyncha</taxon>
        <taxon>Membracoidea</taxon>
        <taxon>Cicadellidae</taxon>
        <taxon>Cicadellinae</taxon>
        <taxon>Proconiini</taxon>
        <taxon>Cuerna</taxon>
    </lineage>
</organism>
<feature type="compositionally biased region" description="Polar residues" evidence="1">
    <location>
        <begin position="18"/>
        <end position="28"/>
    </location>
</feature>
<evidence type="ECO:0000313" key="2">
    <source>
        <dbReference type="EMBL" id="JAS67347.1"/>
    </source>
</evidence>
<dbReference type="AlphaFoldDB" id="A0A1B6GY62"/>
<feature type="region of interest" description="Disordered" evidence="1">
    <location>
        <begin position="84"/>
        <end position="132"/>
    </location>
</feature>
<feature type="non-terminal residue" evidence="2">
    <location>
        <position position="1"/>
    </location>
</feature>
<feature type="region of interest" description="Disordered" evidence="1">
    <location>
        <begin position="1"/>
        <end position="46"/>
    </location>
</feature>
<accession>A0A1B6GY62</accession>
<dbReference type="EMBL" id="GECZ01002422">
    <property type="protein sequence ID" value="JAS67347.1"/>
    <property type="molecule type" value="Transcribed_RNA"/>
</dbReference>
<name>A0A1B6GY62_9HEMI</name>
<gene>
    <name evidence="2" type="ORF">g.44576</name>
</gene>
<evidence type="ECO:0000256" key="1">
    <source>
        <dbReference type="SAM" id="MobiDB-lite"/>
    </source>
</evidence>
<reference evidence="2" key="1">
    <citation type="submission" date="2015-11" db="EMBL/GenBank/DDBJ databases">
        <title>De novo transcriptome assembly of four potential Pierce s Disease insect vectors from Arizona vineyards.</title>
        <authorList>
            <person name="Tassone E.E."/>
        </authorList>
    </citation>
    <scope>NUCLEOTIDE SEQUENCE</scope>
</reference>